<keyword evidence="3" id="KW-0489">Methyltransferase</keyword>
<protein>
    <submittedName>
        <fullName evidence="3">SAM-dependent methyltransferase</fullName>
    </submittedName>
</protein>
<name>A0ABR6BCZ6_9PSEU</name>
<reference evidence="3 4" key="1">
    <citation type="submission" date="2020-08" db="EMBL/GenBank/DDBJ databases">
        <title>Genomic Encyclopedia of Archaeal and Bacterial Type Strains, Phase II (KMG-II): from individual species to whole genera.</title>
        <authorList>
            <person name="Goeker M."/>
        </authorList>
    </citation>
    <scope>NUCLEOTIDE SEQUENCE [LARGE SCALE GENOMIC DNA]</scope>
    <source>
        <strain evidence="3 4">DSM 43850</strain>
    </source>
</reference>
<dbReference type="SUPFAM" id="SSF53335">
    <property type="entry name" value="S-adenosyl-L-methionine-dependent methyltransferases"/>
    <property type="match status" value="1"/>
</dbReference>
<dbReference type="InterPro" id="IPR041698">
    <property type="entry name" value="Methyltransf_25"/>
</dbReference>
<keyword evidence="4" id="KW-1185">Reference proteome</keyword>
<dbReference type="Pfam" id="PF13649">
    <property type="entry name" value="Methyltransf_25"/>
    <property type="match status" value="1"/>
</dbReference>
<proteinExistence type="predicted"/>
<dbReference type="EMBL" id="JACJID010000001">
    <property type="protein sequence ID" value="MBA8924717.1"/>
    <property type="molecule type" value="Genomic_DNA"/>
</dbReference>
<dbReference type="RefSeq" id="WP_182836905.1">
    <property type="nucleotide sequence ID" value="NZ_BAAABQ010000001.1"/>
</dbReference>
<comment type="caution">
    <text evidence="3">The sequence shown here is derived from an EMBL/GenBank/DDBJ whole genome shotgun (WGS) entry which is preliminary data.</text>
</comment>
<gene>
    <name evidence="3" type="ORF">BC739_001914</name>
</gene>
<sequence>MTDTKFNWDQMAVMIEREGEVYESAVRQAAQWLAEREVPVRRVLDVGSGPGVATCVWAEVFPEAEVVAVDGSAALLERARTRADRLGVTIGTLHAELPEGFTELGEADLIWTSQAMHHLGDQQGALTALAKLLRPGGVLAVAEGGLPARYLPRDIGIGRPGLLTRIAAATDLWFTRMRVELPSHSAEVEDWPGMLAAAGLGSGATRSFLVDLPAPVDTKVREHLRDWLDRVHHKIADGLLDEEDQAVIARLLDPEDPAGLMRRPDVFLLAARTVYAARKD</sequence>
<dbReference type="PANTHER" id="PTHR43861">
    <property type="entry name" value="TRANS-ACONITATE 2-METHYLTRANSFERASE-RELATED"/>
    <property type="match status" value="1"/>
</dbReference>
<evidence type="ECO:0000313" key="4">
    <source>
        <dbReference type="Proteomes" id="UP000517916"/>
    </source>
</evidence>
<dbReference type="Gene3D" id="3.40.50.150">
    <property type="entry name" value="Vaccinia Virus protein VP39"/>
    <property type="match status" value="1"/>
</dbReference>
<keyword evidence="1" id="KW-0808">Transferase</keyword>
<dbReference type="CDD" id="cd02440">
    <property type="entry name" value="AdoMet_MTases"/>
    <property type="match status" value="1"/>
</dbReference>
<dbReference type="InterPro" id="IPR029063">
    <property type="entry name" value="SAM-dependent_MTases_sf"/>
</dbReference>
<accession>A0ABR6BCZ6</accession>
<evidence type="ECO:0000313" key="3">
    <source>
        <dbReference type="EMBL" id="MBA8924717.1"/>
    </source>
</evidence>
<evidence type="ECO:0000256" key="1">
    <source>
        <dbReference type="ARBA" id="ARBA00022679"/>
    </source>
</evidence>
<dbReference type="GO" id="GO:0032259">
    <property type="term" value="P:methylation"/>
    <property type="evidence" value="ECO:0007669"/>
    <property type="project" value="UniProtKB-KW"/>
</dbReference>
<dbReference type="Proteomes" id="UP000517916">
    <property type="component" value="Unassembled WGS sequence"/>
</dbReference>
<dbReference type="GO" id="GO:0008168">
    <property type="term" value="F:methyltransferase activity"/>
    <property type="evidence" value="ECO:0007669"/>
    <property type="project" value="UniProtKB-KW"/>
</dbReference>
<organism evidence="3 4">
    <name type="scientific">Kutzneria viridogrisea</name>
    <dbReference type="NCBI Taxonomy" id="47990"/>
    <lineage>
        <taxon>Bacteria</taxon>
        <taxon>Bacillati</taxon>
        <taxon>Actinomycetota</taxon>
        <taxon>Actinomycetes</taxon>
        <taxon>Pseudonocardiales</taxon>
        <taxon>Pseudonocardiaceae</taxon>
        <taxon>Kutzneria</taxon>
    </lineage>
</organism>
<feature type="domain" description="Methyltransferase" evidence="2">
    <location>
        <begin position="43"/>
        <end position="137"/>
    </location>
</feature>
<evidence type="ECO:0000259" key="2">
    <source>
        <dbReference type="Pfam" id="PF13649"/>
    </source>
</evidence>